<keyword evidence="3" id="KW-1185">Reference proteome</keyword>
<evidence type="ECO:0000313" key="2">
    <source>
        <dbReference type="EMBL" id="QGN17514.1"/>
    </source>
</evidence>
<gene>
    <name evidence="2" type="primary">BNS1</name>
    <name evidence="2" type="ORF">FIM1_4250</name>
</gene>
<evidence type="ECO:0000256" key="1">
    <source>
        <dbReference type="SAM" id="MobiDB-lite"/>
    </source>
</evidence>
<proteinExistence type="predicted"/>
<organism evidence="2 3">
    <name type="scientific">Kluyveromyces marxianus</name>
    <name type="common">Yeast</name>
    <name type="synonym">Candida kefyr</name>
    <dbReference type="NCBI Taxonomy" id="4911"/>
    <lineage>
        <taxon>Eukaryota</taxon>
        <taxon>Fungi</taxon>
        <taxon>Dikarya</taxon>
        <taxon>Ascomycota</taxon>
        <taxon>Saccharomycotina</taxon>
        <taxon>Saccharomycetes</taxon>
        <taxon>Saccharomycetales</taxon>
        <taxon>Saccharomycetaceae</taxon>
        <taxon>Kluyveromyces</taxon>
    </lineage>
</organism>
<reference evidence="2 3" key="1">
    <citation type="submission" date="2016-03" db="EMBL/GenBank/DDBJ databases">
        <title>How can Kluyveromyces marxianus grow so fast - potential evolutionary course in Saccharomyces Complex revealed by comparative genomics.</title>
        <authorList>
            <person name="Mo W."/>
            <person name="Lu W."/>
            <person name="Yang X."/>
            <person name="Qi J."/>
            <person name="Lv H."/>
        </authorList>
    </citation>
    <scope>NUCLEOTIDE SEQUENCE [LARGE SCALE GENOMIC DNA]</scope>
    <source>
        <strain evidence="2 3">FIM1</strain>
    </source>
</reference>
<dbReference type="Proteomes" id="UP000422736">
    <property type="component" value="Chromosome 6"/>
</dbReference>
<dbReference type="EMBL" id="CP015059">
    <property type="protein sequence ID" value="QGN17514.1"/>
    <property type="molecule type" value="Genomic_DNA"/>
</dbReference>
<dbReference type="Pfam" id="PF05032">
    <property type="entry name" value="Spo12"/>
    <property type="match status" value="1"/>
</dbReference>
<name>A0ABX6F0J8_KLUMA</name>
<accession>A0ABX6F0J8</accession>
<sequence>MSTAEQFQPLHQKKQQETQFSSSVGASSLHKSMFKKPSPHQISELKNKFASPTDEMLSPCSQKLNDHRSKLFQVKSNPTKLNFQSKQLEEEF</sequence>
<protein>
    <submittedName>
        <fullName evidence="2">Spo12 super family protein</fullName>
    </submittedName>
</protein>
<dbReference type="InterPro" id="IPR007727">
    <property type="entry name" value="Spo12"/>
</dbReference>
<feature type="compositionally biased region" description="Polar residues" evidence="1">
    <location>
        <begin position="17"/>
        <end position="30"/>
    </location>
</feature>
<feature type="region of interest" description="Disordered" evidence="1">
    <location>
        <begin position="1"/>
        <end position="42"/>
    </location>
</feature>
<evidence type="ECO:0000313" key="3">
    <source>
        <dbReference type="Proteomes" id="UP000422736"/>
    </source>
</evidence>
<reference evidence="2 3" key="2">
    <citation type="submission" date="2019-11" db="EMBL/GenBank/DDBJ databases">
        <authorList>
            <person name="Lu H."/>
        </authorList>
    </citation>
    <scope>NUCLEOTIDE SEQUENCE [LARGE SCALE GENOMIC DNA]</scope>
    <source>
        <strain evidence="2 3">FIM1</strain>
    </source>
</reference>